<reference evidence="2 3" key="1">
    <citation type="submission" date="2020-07" db="EMBL/GenBank/DDBJ databases">
        <title>Comparative genomics of pyrophilous fungi reveals a link between fire events and developmental genes.</title>
        <authorList>
            <consortium name="DOE Joint Genome Institute"/>
            <person name="Steindorff A.S."/>
            <person name="Carver A."/>
            <person name="Calhoun S."/>
            <person name="Stillman K."/>
            <person name="Liu H."/>
            <person name="Lipzen A."/>
            <person name="Pangilinan J."/>
            <person name="Labutti K."/>
            <person name="Bruns T.D."/>
            <person name="Grigoriev I.V."/>
        </authorList>
    </citation>
    <scope>NUCLEOTIDE SEQUENCE [LARGE SCALE GENOMIC DNA]</scope>
    <source>
        <strain evidence="2 3">CBS 144469</strain>
    </source>
</reference>
<evidence type="ECO:0000313" key="3">
    <source>
        <dbReference type="Proteomes" id="UP000521943"/>
    </source>
</evidence>
<sequence length="232" mass="25875">MAKGQETTSPTRAPTLARNGYQRTTTTYKASHTEPNAPVFIQHSQHSAPHCVRNVIHALLAPVSDPLRSSEPPSDVRPRTKGSYRTLDPTLYPPSRRIPPMPCSFRSSCTRLPPRTISMASNAQQCELVCIWPETWAPSLLALLDASARVLVLHPPPLLPPIWAPAPLYLRPPPKSRAYLSYMALPQSTGPQETVLAESAESRYLKHSHQIFDEHDDTVCQQREIRPSQPEP</sequence>
<evidence type="ECO:0000256" key="1">
    <source>
        <dbReference type="SAM" id="MobiDB-lite"/>
    </source>
</evidence>
<dbReference type="Proteomes" id="UP000521943">
    <property type="component" value="Unassembled WGS sequence"/>
</dbReference>
<comment type="caution">
    <text evidence="2">The sequence shown here is derived from an EMBL/GenBank/DDBJ whole genome shotgun (WGS) entry which is preliminary data.</text>
</comment>
<accession>A0A8H6HCL1</accession>
<dbReference type="EMBL" id="JACGCI010000136">
    <property type="protein sequence ID" value="KAF6743771.1"/>
    <property type="molecule type" value="Genomic_DNA"/>
</dbReference>
<gene>
    <name evidence="2" type="ORF">DFP72DRAFT_111692</name>
</gene>
<feature type="compositionally biased region" description="Polar residues" evidence="1">
    <location>
        <begin position="1"/>
        <end position="12"/>
    </location>
</feature>
<name>A0A8H6HCL1_9AGAR</name>
<dbReference type="AlphaFoldDB" id="A0A8H6HCL1"/>
<feature type="region of interest" description="Disordered" evidence="1">
    <location>
        <begin position="64"/>
        <end position="91"/>
    </location>
</feature>
<evidence type="ECO:0000313" key="2">
    <source>
        <dbReference type="EMBL" id="KAF6743771.1"/>
    </source>
</evidence>
<protein>
    <submittedName>
        <fullName evidence="2">Uncharacterized protein</fullName>
    </submittedName>
</protein>
<keyword evidence="3" id="KW-1185">Reference proteome</keyword>
<proteinExistence type="predicted"/>
<feature type="region of interest" description="Disordered" evidence="1">
    <location>
        <begin position="1"/>
        <end position="22"/>
    </location>
</feature>
<organism evidence="2 3">
    <name type="scientific">Ephemerocybe angulata</name>
    <dbReference type="NCBI Taxonomy" id="980116"/>
    <lineage>
        <taxon>Eukaryota</taxon>
        <taxon>Fungi</taxon>
        <taxon>Dikarya</taxon>
        <taxon>Basidiomycota</taxon>
        <taxon>Agaricomycotina</taxon>
        <taxon>Agaricomycetes</taxon>
        <taxon>Agaricomycetidae</taxon>
        <taxon>Agaricales</taxon>
        <taxon>Agaricineae</taxon>
        <taxon>Psathyrellaceae</taxon>
        <taxon>Ephemerocybe</taxon>
    </lineage>
</organism>